<name>E2BPC2_HARSA</name>
<dbReference type="Proteomes" id="UP000008237">
    <property type="component" value="Unassembled WGS sequence"/>
</dbReference>
<dbReference type="InterPro" id="IPR044822">
    <property type="entry name" value="Myb_DNA-bind_4"/>
</dbReference>
<dbReference type="Pfam" id="PF13837">
    <property type="entry name" value="Myb_DNA-bind_4"/>
    <property type="match status" value="1"/>
</dbReference>
<sequence>IWSRNGTLLFLDVYQEYAPNIDRGKCSQKHAFQEISKKLAEKNYLFSSKQCMTKLTSMKRIYKKIKDHNSKFGNDRQTWQYYE</sequence>
<feature type="domain" description="Myb/SANT-like DNA-binding" evidence="1">
    <location>
        <begin position="2"/>
        <end position="83"/>
    </location>
</feature>
<evidence type="ECO:0000313" key="3">
    <source>
        <dbReference type="Proteomes" id="UP000008237"/>
    </source>
</evidence>
<accession>E2BPC2</accession>
<dbReference type="Gene3D" id="1.10.10.60">
    <property type="entry name" value="Homeodomain-like"/>
    <property type="match status" value="1"/>
</dbReference>
<dbReference type="EMBL" id="GL449601">
    <property type="protein sequence ID" value="EFN82458.1"/>
    <property type="molecule type" value="Genomic_DNA"/>
</dbReference>
<keyword evidence="3" id="KW-1185">Reference proteome</keyword>
<evidence type="ECO:0000259" key="1">
    <source>
        <dbReference type="Pfam" id="PF13837"/>
    </source>
</evidence>
<proteinExistence type="predicted"/>
<organism evidence="3">
    <name type="scientific">Harpegnathos saltator</name>
    <name type="common">Jerdon's jumping ant</name>
    <dbReference type="NCBI Taxonomy" id="610380"/>
    <lineage>
        <taxon>Eukaryota</taxon>
        <taxon>Metazoa</taxon>
        <taxon>Ecdysozoa</taxon>
        <taxon>Arthropoda</taxon>
        <taxon>Hexapoda</taxon>
        <taxon>Insecta</taxon>
        <taxon>Pterygota</taxon>
        <taxon>Neoptera</taxon>
        <taxon>Endopterygota</taxon>
        <taxon>Hymenoptera</taxon>
        <taxon>Apocrita</taxon>
        <taxon>Aculeata</taxon>
        <taxon>Formicoidea</taxon>
        <taxon>Formicidae</taxon>
        <taxon>Ponerinae</taxon>
        <taxon>Ponerini</taxon>
        <taxon>Harpegnathos</taxon>
    </lineage>
</organism>
<dbReference type="PANTHER" id="PTHR47595">
    <property type="entry name" value="HEAT SHOCK 70 KDA PROTEIN 14"/>
    <property type="match status" value="1"/>
</dbReference>
<dbReference type="InParanoid" id="E2BPC2"/>
<reference evidence="2 3" key="1">
    <citation type="journal article" date="2010" name="Science">
        <title>Genomic comparison of the ants Camponotus floridanus and Harpegnathos saltator.</title>
        <authorList>
            <person name="Bonasio R."/>
            <person name="Zhang G."/>
            <person name="Ye C."/>
            <person name="Mutti N.S."/>
            <person name="Fang X."/>
            <person name="Qin N."/>
            <person name="Donahue G."/>
            <person name="Yang P."/>
            <person name="Li Q."/>
            <person name="Li C."/>
            <person name="Zhang P."/>
            <person name="Huang Z."/>
            <person name="Berger S.L."/>
            <person name="Reinberg D."/>
            <person name="Wang J."/>
            <person name="Liebig J."/>
        </authorList>
    </citation>
    <scope>NUCLEOTIDE SEQUENCE [LARGE SCALE GENOMIC DNA]</scope>
    <source>
        <strain evidence="2 3">R22 G/1</strain>
    </source>
</reference>
<dbReference type="AlphaFoldDB" id="E2BPC2"/>
<dbReference type="OMA" id="IWTRAET"/>
<feature type="non-terminal residue" evidence="2">
    <location>
        <position position="1"/>
    </location>
</feature>
<gene>
    <name evidence="2" type="ORF">EAI_07957</name>
</gene>
<feature type="non-terminal residue" evidence="2">
    <location>
        <position position="83"/>
    </location>
</feature>
<evidence type="ECO:0000313" key="2">
    <source>
        <dbReference type="EMBL" id="EFN82458.1"/>
    </source>
</evidence>
<protein>
    <recommendedName>
        <fullName evidence="1">Myb/SANT-like DNA-binding domain-containing protein</fullName>
    </recommendedName>
</protein>
<dbReference type="PANTHER" id="PTHR47595:SF1">
    <property type="entry name" value="MYB_SANT-LIKE DNA-BINDING DOMAIN-CONTAINING PROTEIN"/>
    <property type="match status" value="1"/>
</dbReference>